<dbReference type="InterPro" id="IPR052534">
    <property type="entry name" value="Extracell_DNA_Util/SecSys_Comp"/>
</dbReference>
<dbReference type="Proteomes" id="UP000008544">
    <property type="component" value="Chromosome"/>
</dbReference>
<sequence>MYKINLLPPELQKDVSVDMGRLKKLLVLAAVFVVLVGSYGSFLWQYHARNAELAQLRAQVALVKPIAEQVDALAARSAENEKRSAELETLLLGQIRWTRLLNDINYNLPADVFLGVIRAGRVEDVPVLGGFASPSGLKADKTAAGKAEPQGLVLPNVITIQGVAQSTASIGVLINNLYSLPYFELVQLKYLEEEVLTFHGHKLFEVDAYLKGADIDVAEPQ</sequence>
<dbReference type="OrthoDB" id="1786654at2"/>
<accession>B1I3E3</accession>
<keyword evidence="1" id="KW-0812">Transmembrane</keyword>
<evidence type="ECO:0000256" key="1">
    <source>
        <dbReference type="SAM" id="Phobius"/>
    </source>
</evidence>
<dbReference type="AlphaFoldDB" id="B1I3E3"/>
<dbReference type="PANTHER" id="PTHR40278:SF1">
    <property type="entry name" value="DNA UTILIZATION PROTEIN HOFN"/>
    <property type="match status" value="1"/>
</dbReference>
<organism evidence="2 3">
    <name type="scientific">Desulforudis audaxviator (strain MP104C)</name>
    <dbReference type="NCBI Taxonomy" id="477974"/>
    <lineage>
        <taxon>Bacteria</taxon>
        <taxon>Bacillati</taxon>
        <taxon>Bacillota</taxon>
        <taxon>Clostridia</taxon>
        <taxon>Thermoanaerobacterales</taxon>
        <taxon>Candidatus Desulforudaceae</taxon>
        <taxon>Candidatus Desulforudis</taxon>
    </lineage>
</organism>
<dbReference type="STRING" id="477974.Daud_0976"/>
<evidence type="ECO:0000313" key="2">
    <source>
        <dbReference type="EMBL" id="ACA59488.1"/>
    </source>
</evidence>
<gene>
    <name evidence="2" type="ordered locus">Daud_0976</name>
</gene>
<evidence type="ECO:0000313" key="3">
    <source>
        <dbReference type="Proteomes" id="UP000008544"/>
    </source>
</evidence>
<keyword evidence="3" id="KW-1185">Reference proteome</keyword>
<reference evidence="2 3" key="2">
    <citation type="journal article" date="2008" name="Science">
        <title>Environmental genomics reveals a single-species ecosystem deep within Earth.</title>
        <authorList>
            <person name="Chivian D."/>
            <person name="Brodie E.L."/>
            <person name="Alm E.J."/>
            <person name="Culley D.E."/>
            <person name="Dehal P.S."/>
            <person name="Desantis T.Z."/>
            <person name="Gihring T.M."/>
            <person name="Lapidus A."/>
            <person name="Lin L.H."/>
            <person name="Lowry S.R."/>
            <person name="Moser D.P."/>
            <person name="Richardson P.M."/>
            <person name="Southam G."/>
            <person name="Wanger G."/>
            <person name="Pratt L.M."/>
            <person name="Andersen G.L."/>
            <person name="Hazen T.C."/>
            <person name="Brockman F.J."/>
            <person name="Arkin A.P."/>
            <person name="Onstott T.C."/>
        </authorList>
    </citation>
    <scope>NUCLEOTIDE SEQUENCE [LARGE SCALE GENOMIC DNA]</scope>
    <source>
        <strain evidence="2 3">MP104C</strain>
    </source>
</reference>
<proteinExistence type="predicted"/>
<dbReference type="eggNOG" id="COG3166">
    <property type="taxonomic scope" value="Bacteria"/>
</dbReference>
<keyword evidence="1" id="KW-1133">Transmembrane helix</keyword>
<name>B1I3E3_DESAP</name>
<protein>
    <submittedName>
        <fullName evidence="2">Fimbrial assembly family protein</fullName>
    </submittedName>
</protein>
<reference evidence="3" key="1">
    <citation type="submission" date="2007-10" db="EMBL/GenBank/DDBJ databases">
        <title>Complete sequence of chromosome of Desulforudis audaxviator MP104C.</title>
        <authorList>
            <person name="Copeland A."/>
            <person name="Lucas S."/>
            <person name="Lapidus A."/>
            <person name="Barry K."/>
            <person name="Glavina del Rio T."/>
            <person name="Dalin E."/>
            <person name="Tice H."/>
            <person name="Bruce D."/>
            <person name="Pitluck S."/>
            <person name="Lowry S.R."/>
            <person name="Larimer F."/>
            <person name="Land M.L."/>
            <person name="Hauser L."/>
            <person name="Kyrpides N."/>
            <person name="Ivanova N.N."/>
            <person name="Richardson P."/>
        </authorList>
    </citation>
    <scope>NUCLEOTIDE SEQUENCE [LARGE SCALE GENOMIC DNA]</scope>
    <source>
        <strain evidence="3">MP104C</strain>
    </source>
</reference>
<dbReference type="KEGG" id="dau:Daud_0976"/>
<dbReference type="EMBL" id="CP000860">
    <property type="protein sequence ID" value="ACA59488.1"/>
    <property type="molecule type" value="Genomic_DNA"/>
</dbReference>
<keyword evidence="1" id="KW-0472">Membrane</keyword>
<dbReference type="RefSeq" id="WP_012302074.1">
    <property type="nucleotide sequence ID" value="NC_010424.1"/>
</dbReference>
<feature type="transmembrane region" description="Helical" evidence="1">
    <location>
        <begin position="25"/>
        <end position="46"/>
    </location>
</feature>
<dbReference type="HOGENOM" id="CLU_096752_0_0_9"/>
<dbReference type="PANTHER" id="PTHR40278">
    <property type="entry name" value="DNA UTILIZATION PROTEIN HOFN"/>
    <property type="match status" value="1"/>
</dbReference>